<dbReference type="EMBL" id="JBGNUJ010000007">
    <property type="protein sequence ID" value="KAL3957769.1"/>
    <property type="molecule type" value="Genomic_DNA"/>
</dbReference>
<gene>
    <name evidence="1" type="ORF">ACCO45_008347</name>
</gene>
<comment type="caution">
    <text evidence="1">The sequence shown here is derived from an EMBL/GenBank/DDBJ whole genome shotgun (WGS) entry which is preliminary data.</text>
</comment>
<dbReference type="Proteomes" id="UP001638806">
    <property type="component" value="Unassembled WGS sequence"/>
</dbReference>
<keyword evidence="2" id="KW-1185">Reference proteome</keyword>
<reference evidence="1" key="1">
    <citation type="submission" date="2024-12" db="EMBL/GenBank/DDBJ databases">
        <title>Comparative genomics and development of molecular markers within Purpureocillium lilacinum and among Purpureocillium species.</title>
        <authorList>
            <person name="Yeh Z.-Y."/>
            <person name="Ni N.-T."/>
            <person name="Lo P.-H."/>
            <person name="Mushyakhwo K."/>
            <person name="Lin C.-F."/>
            <person name="Nai Y.-S."/>
        </authorList>
    </citation>
    <scope>NUCLEOTIDE SEQUENCE</scope>
    <source>
        <strain evidence="1">NCHU-NPUST-175</strain>
    </source>
</reference>
<organism evidence="1 2">
    <name type="scientific">Purpureocillium lilacinum</name>
    <name type="common">Paecilomyces lilacinus</name>
    <dbReference type="NCBI Taxonomy" id="33203"/>
    <lineage>
        <taxon>Eukaryota</taxon>
        <taxon>Fungi</taxon>
        <taxon>Dikarya</taxon>
        <taxon>Ascomycota</taxon>
        <taxon>Pezizomycotina</taxon>
        <taxon>Sordariomycetes</taxon>
        <taxon>Hypocreomycetidae</taxon>
        <taxon>Hypocreales</taxon>
        <taxon>Ophiocordycipitaceae</taxon>
        <taxon>Purpureocillium</taxon>
    </lineage>
</organism>
<evidence type="ECO:0000313" key="1">
    <source>
        <dbReference type="EMBL" id="KAL3957769.1"/>
    </source>
</evidence>
<proteinExistence type="predicted"/>
<protein>
    <submittedName>
        <fullName evidence="1">Uncharacterized protein</fullName>
    </submittedName>
</protein>
<name>A0ACC4DN90_PURLI</name>
<evidence type="ECO:0000313" key="2">
    <source>
        <dbReference type="Proteomes" id="UP001638806"/>
    </source>
</evidence>
<accession>A0ACC4DN90</accession>
<sequence length="349" mass="36957">MATCVHDGNACAATRNGLVPRRRLPPPTCLPQSSHTLRLHAPSGAGPTKRPTQRSLAKAKKGWAGWQPSAADPGWRRPAILPGKFQQDVCVCCDVDWVRLWPDCLVPGKTTSPGRGWYEQTTCTRMYALAPPPHCQSTEPLVHSGKPGTGSCERHHGWIRHPPCKALHGNVVRTARSRTPYCTYSNCLLAPQVVSSLPRCIRAPHAGGGLPVSASAWYPGWRTEEGLAAARTKCVPGEALPELADMIDRTTGTNPVPGCACRAGSHARTLVVSPEMTAPGHCTPPNLSECAGHPVGGGAEDPAACQPSTLPGLRPGAGVVVPRARCQARLEPQQAQPPPILAGDLARSL</sequence>